<evidence type="ECO:0000256" key="1">
    <source>
        <dbReference type="ARBA" id="ARBA00022801"/>
    </source>
</evidence>
<name>A0A1V6QDL4_9EURO</name>
<dbReference type="STRING" id="416450.A0A1V6QDL4"/>
<dbReference type="PANTHER" id="PTHR43283">
    <property type="entry name" value="BETA-LACTAMASE-RELATED"/>
    <property type="match status" value="1"/>
</dbReference>
<dbReference type="Proteomes" id="UP000191672">
    <property type="component" value="Unassembled WGS sequence"/>
</dbReference>
<keyword evidence="1" id="KW-0378">Hydrolase</keyword>
<dbReference type="EMBL" id="MDYN01000006">
    <property type="protein sequence ID" value="OQD87294.1"/>
    <property type="molecule type" value="Genomic_DNA"/>
</dbReference>
<protein>
    <recommendedName>
        <fullName evidence="3">Beta-lactamase-related domain-containing protein</fullName>
    </recommendedName>
</protein>
<dbReference type="InterPro" id="IPR001466">
    <property type="entry name" value="Beta-lactam-related"/>
</dbReference>
<evidence type="ECO:0000313" key="5">
    <source>
        <dbReference type="Proteomes" id="UP000191672"/>
    </source>
</evidence>
<dbReference type="GO" id="GO:0016787">
    <property type="term" value="F:hydrolase activity"/>
    <property type="evidence" value="ECO:0007669"/>
    <property type="project" value="UniProtKB-KW"/>
</dbReference>
<reference evidence="5" key="1">
    <citation type="journal article" date="2017" name="Nat. Microbiol.">
        <title>Global analysis of biosynthetic gene clusters reveals vast potential of secondary metabolite production in Penicillium species.</title>
        <authorList>
            <person name="Nielsen J.C."/>
            <person name="Grijseels S."/>
            <person name="Prigent S."/>
            <person name="Ji B."/>
            <person name="Dainat J."/>
            <person name="Nielsen K.F."/>
            <person name="Frisvad J.C."/>
            <person name="Workman M."/>
            <person name="Nielsen J."/>
        </authorList>
    </citation>
    <scope>NUCLEOTIDE SEQUENCE [LARGE SCALE GENOMIC DNA]</scope>
    <source>
        <strain evidence="5">IBT 31811</strain>
    </source>
</reference>
<evidence type="ECO:0000313" key="4">
    <source>
        <dbReference type="EMBL" id="OQD87294.1"/>
    </source>
</evidence>
<proteinExistence type="predicted"/>
<dbReference type="InterPro" id="IPR012338">
    <property type="entry name" value="Beta-lactam/transpept-like"/>
</dbReference>
<keyword evidence="5" id="KW-1185">Reference proteome</keyword>
<dbReference type="AlphaFoldDB" id="A0A1V6QDL4"/>
<comment type="caution">
    <text evidence="4">The sequence shown here is derived from an EMBL/GenBank/DDBJ whole genome shotgun (WGS) entry which is preliminary data.</text>
</comment>
<feature type="signal peptide" evidence="2">
    <location>
        <begin position="1"/>
        <end position="21"/>
    </location>
</feature>
<gene>
    <name evidence="4" type="ORF">PENANT_c006G03062</name>
</gene>
<keyword evidence="2" id="KW-0732">Signal</keyword>
<feature type="chain" id="PRO_5012347769" description="Beta-lactamase-related domain-containing protein" evidence="2">
    <location>
        <begin position="22"/>
        <end position="433"/>
    </location>
</feature>
<evidence type="ECO:0000256" key="2">
    <source>
        <dbReference type="SAM" id="SignalP"/>
    </source>
</evidence>
<sequence length="433" mass="47459">MKLQLPTTISLLALLASTCIASDRILKHDTPGSVGLLPQPLQQMQLNLSQYTLPANYGSHSYNEIHPIQPGGTVIVGHKSTIVSAFSFGNASLYADSNGTLLPPSEWIPTEMDTIYDMASLTKIFTAVAVLRAIDDGKLDLNRAVASYMPEFATNGKDNITVLMLLTHTSGFPPDPLPGLYDSSYKTKQQRIDAIIKQKLANPPGSIYTYSDLNFMNLRFLLEKVTGAPFEEIIHSFTKDLGMKSTFFNKGNDQSHSFPYYSRMAPTEYQIEVLGDSEPHRPQPVRGTVHDENAWALDGVSGHAGLFSTAGDVAILCQMILNNGTYGGKRILSPEKVDLMFTDFNTKFPGDAHSVGLELDQFYFSGPMANMLAGGHTGFTGTTLVVDRASNTFMVMMAHHVHPNRNWASNNIVREAVGYWVARSLGKNVSFPA</sequence>
<dbReference type="InterPro" id="IPR050789">
    <property type="entry name" value="Diverse_Enzym_Activities"/>
</dbReference>
<dbReference type="Gene3D" id="3.40.710.10">
    <property type="entry name" value="DD-peptidase/beta-lactamase superfamily"/>
    <property type="match status" value="1"/>
</dbReference>
<accession>A0A1V6QDL4</accession>
<feature type="domain" description="Beta-lactamase-related" evidence="3">
    <location>
        <begin position="70"/>
        <end position="415"/>
    </location>
</feature>
<dbReference type="PANTHER" id="PTHR43283:SF11">
    <property type="entry name" value="BETA-LACTAMASE-RELATED DOMAIN-CONTAINING PROTEIN"/>
    <property type="match status" value="1"/>
</dbReference>
<organism evidence="4 5">
    <name type="scientific">Penicillium antarcticum</name>
    <dbReference type="NCBI Taxonomy" id="416450"/>
    <lineage>
        <taxon>Eukaryota</taxon>
        <taxon>Fungi</taxon>
        <taxon>Dikarya</taxon>
        <taxon>Ascomycota</taxon>
        <taxon>Pezizomycotina</taxon>
        <taxon>Eurotiomycetes</taxon>
        <taxon>Eurotiomycetidae</taxon>
        <taxon>Eurotiales</taxon>
        <taxon>Aspergillaceae</taxon>
        <taxon>Penicillium</taxon>
    </lineage>
</organism>
<evidence type="ECO:0000259" key="3">
    <source>
        <dbReference type="Pfam" id="PF00144"/>
    </source>
</evidence>
<dbReference type="SUPFAM" id="SSF56601">
    <property type="entry name" value="beta-lactamase/transpeptidase-like"/>
    <property type="match status" value="1"/>
</dbReference>
<dbReference type="Pfam" id="PF00144">
    <property type="entry name" value="Beta-lactamase"/>
    <property type="match status" value="1"/>
</dbReference>